<feature type="signal peptide" evidence="1">
    <location>
        <begin position="1"/>
        <end position="24"/>
    </location>
</feature>
<sequence>MMRRTLRVCMTLLCLIPGMGQTCGYDALYPNPFEQSWPGTLDVAMATAAAVNDDRLARLPPLTGEAGFTRSQAWLQSLKSRFQQAGVRGGVSILLVDSGLWSRLRGKESLLLQLHTPGPHADDRVMLLSEAALNALLAGTLTIETAVQLGVVTLQGEDGKQLQHDLHQALSLQV</sequence>
<protein>
    <submittedName>
        <fullName evidence="2">Uncharacterized protein</fullName>
    </submittedName>
</protein>
<evidence type="ECO:0000256" key="1">
    <source>
        <dbReference type="SAM" id="SignalP"/>
    </source>
</evidence>
<evidence type="ECO:0000313" key="2">
    <source>
        <dbReference type="EMBL" id="MEL3919842.1"/>
    </source>
</evidence>
<dbReference type="Proteomes" id="UP001491613">
    <property type="component" value="Unassembled WGS sequence"/>
</dbReference>
<feature type="chain" id="PRO_5047221466" evidence="1">
    <location>
        <begin position="25"/>
        <end position="174"/>
    </location>
</feature>
<dbReference type="EMBL" id="JAZDDP010000003">
    <property type="protein sequence ID" value="MEL3919842.1"/>
    <property type="molecule type" value="Genomic_DNA"/>
</dbReference>
<proteinExistence type="predicted"/>
<keyword evidence="3" id="KW-1185">Reference proteome</keyword>
<keyword evidence="1" id="KW-0732">Signal</keyword>
<comment type="caution">
    <text evidence="2">The sequence shown here is derived from an EMBL/GenBank/DDBJ whole genome shotgun (WGS) entry which is preliminary data.</text>
</comment>
<accession>A0ABU9JCB4</accession>
<gene>
    <name evidence="2" type="ORF">V1482_10485</name>
</gene>
<organism evidence="2 3">
    <name type="scientific">Aeromonas enteropelogenes</name>
    <name type="common">Aeromonas trota</name>
    <dbReference type="NCBI Taxonomy" id="29489"/>
    <lineage>
        <taxon>Bacteria</taxon>
        <taxon>Pseudomonadati</taxon>
        <taxon>Pseudomonadota</taxon>
        <taxon>Gammaproteobacteria</taxon>
        <taxon>Aeromonadales</taxon>
        <taxon>Aeromonadaceae</taxon>
        <taxon>Aeromonas</taxon>
    </lineage>
</organism>
<name>A0ABU9JCB4_AEREN</name>
<evidence type="ECO:0000313" key="3">
    <source>
        <dbReference type="Proteomes" id="UP001491613"/>
    </source>
</evidence>
<dbReference type="RefSeq" id="WP_342017184.1">
    <property type="nucleotide sequence ID" value="NZ_JAVTII010000003.1"/>
</dbReference>
<reference evidence="2 3" key="1">
    <citation type="submission" date="2024-01" db="EMBL/GenBank/DDBJ databases">
        <title>Horizontal gene transfer in Aeromonas trota.</title>
        <authorList>
            <person name="Otero Olarra J.E."/>
            <person name="Perez Valdespino A."/>
        </authorList>
    </citation>
    <scope>NUCLEOTIDE SEQUENCE [LARGE SCALE GENOMIC DNA]</scope>
    <source>
        <strain evidence="2 3">9.1</strain>
    </source>
</reference>